<dbReference type="AlphaFoldDB" id="F4W5L0"/>
<gene>
    <name evidence="1" type="ORF">G5I_00707</name>
</gene>
<protein>
    <submittedName>
        <fullName evidence="1">Uncharacterized protein</fullName>
    </submittedName>
</protein>
<evidence type="ECO:0000313" key="1">
    <source>
        <dbReference type="EMBL" id="EGI70507.1"/>
    </source>
</evidence>
<dbReference type="Proteomes" id="UP000007755">
    <property type="component" value="Unassembled WGS sequence"/>
</dbReference>
<evidence type="ECO:0000313" key="2">
    <source>
        <dbReference type="Proteomes" id="UP000007755"/>
    </source>
</evidence>
<dbReference type="InParanoid" id="F4W5L0"/>
<proteinExistence type="predicted"/>
<accession>F4W5L0</accession>
<keyword evidence="2" id="KW-1185">Reference proteome</keyword>
<organism evidence="2">
    <name type="scientific">Acromyrmex echinatior</name>
    <name type="common">Panamanian leafcutter ant</name>
    <name type="synonym">Acromyrmex octospinosus echinatior</name>
    <dbReference type="NCBI Taxonomy" id="103372"/>
    <lineage>
        <taxon>Eukaryota</taxon>
        <taxon>Metazoa</taxon>
        <taxon>Ecdysozoa</taxon>
        <taxon>Arthropoda</taxon>
        <taxon>Hexapoda</taxon>
        <taxon>Insecta</taxon>
        <taxon>Pterygota</taxon>
        <taxon>Neoptera</taxon>
        <taxon>Endopterygota</taxon>
        <taxon>Hymenoptera</taxon>
        <taxon>Apocrita</taxon>
        <taxon>Aculeata</taxon>
        <taxon>Formicoidea</taxon>
        <taxon>Formicidae</taxon>
        <taxon>Myrmicinae</taxon>
        <taxon>Acromyrmex</taxon>
    </lineage>
</organism>
<reference evidence="1" key="1">
    <citation type="submission" date="2011-02" db="EMBL/GenBank/DDBJ databases">
        <title>The genome of the leaf-cutting ant Acromyrmex echinatior suggests key adaptations to social evolution and fungus farming.</title>
        <authorList>
            <person name="Nygaard S."/>
            <person name="Zhang G."/>
        </authorList>
    </citation>
    <scope>NUCLEOTIDE SEQUENCE</scope>
</reference>
<sequence length="231" mass="25870">MYRSNPDPTSTIGSITCVTVTDNSRSVGFPRNTSWSQRDNSLESRSGDESSVFFSVFLDLQRRAAKQRETAKLWTCIPSRAFTRLRSGGRASWMCSRFLAGGKRMCRGRINGIWRTHEEDGRPSGFGLTYVLDFPTIERLNELNIFVTNAIVFDVQVSGILSIYTKKWGRNGPVSCFSRQRRVFSGASGARPRFMPNDRKRRCALVGGVGPTLPTAEVVVEELAEPKHVQP</sequence>
<dbReference type="EMBL" id="GL887655">
    <property type="protein sequence ID" value="EGI70507.1"/>
    <property type="molecule type" value="Genomic_DNA"/>
</dbReference>
<name>F4W5L0_ACREC</name>